<dbReference type="PANTHER" id="PTHR43741:SF2">
    <property type="entry name" value="FMN-DEPENDENT NADH:QUINONE OXIDOREDUCTASE"/>
    <property type="match status" value="1"/>
</dbReference>
<dbReference type="GO" id="GO:0009055">
    <property type="term" value="F:electron transfer activity"/>
    <property type="evidence" value="ECO:0007669"/>
    <property type="project" value="UniProtKB-UniRule"/>
</dbReference>
<dbReference type="GO" id="GO:0010181">
    <property type="term" value="F:FMN binding"/>
    <property type="evidence" value="ECO:0007669"/>
    <property type="project" value="UniProtKB-UniRule"/>
</dbReference>
<proteinExistence type="inferred from homology"/>
<feature type="binding site" evidence="6">
    <location>
        <begin position="24"/>
        <end position="26"/>
    </location>
    <ligand>
        <name>FMN</name>
        <dbReference type="ChEBI" id="CHEBI:58210"/>
    </ligand>
</feature>
<dbReference type="Proteomes" id="UP000518300">
    <property type="component" value="Unassembled WGS sequence"/>
</dbReference>
<evidence type="ECO:0000313" key="9">
    <source>
        <dbReference type="Proteomes" id="UP000518300"/>
    </source>
</evidence>
<dbReference type="RefSeq" id="WP_169349947.1">
    <property type="nucleotide sequence ID" value="NZ_JABBJJ010000266.1"/>
</dbReference>
<evidence type="ECO:0000259" key="7">
    <source>
        <dbReference type="Pfam" id="PF02525"/>
    </source>
</evidence>
<name>A0A848LS09_9BACT</name>
<keyword evidence="4 6" id="KW-0520">NAD</keyword>
<dbReference type="EC" id="1.7.1.17" evidence="6"/>
<dbReference type="GO" id="GO:0016652">
    <property type="term" value="F:oxidoreductase activity, acting on NAD(P)H as acceptor"/>
    <property type="evidence" value="ECO:0007669"/>
    <property type="project" value="UniProtKB-UniRule"/>
</dbReference>
<dbReference type="EC" id="1.6.5.-" evidence="6"/>
<evidence type="ECO:0000256" key="3">
    <source>
        <dbReference type="ARBA" id="ARBA00023002"/>
    </source>
</evidence>
<gene>
    <name evidence="6" type="primary">azoR</name>
    <name evidence="8" type="ORF">HG543_38700</name>
</gene>
<dbReference type="Gene3D" id="3.40.50.360">
    <property type="match status" value="1"/>
</dbReference>
<comment type="caution">
    <text evidence="6">Lacks conserved residue(s) required for the propagation of feature annotation.</text>
</comment>
<comment type="function">
    <text evidence="6">Quinone reductase that provides resistance to thiol-specific stress caused by electrophilic quinones.</text>
</comment>
<comment type="subunit">
    <text evidence="6">Homodimer.</text>
</comment>
<keyword evidence="9" id="KW-1185">Reference proteome</keyword>
<evidence type="ECO:0000256" key="6">
    <source>
        <dbReference type="HAMAP-Rule" id="MF_01216"/>
    </source>
</evidence>
<dbReference type="GO" id="GO:0016655">
    <property type="term" value="F:oxidoreductase activity, acting on NAD(P)H, quinone or similar compound as acceptor"/>
    <property type="evidence" value="ECO:0007669"/>
    <property type="project" value="InterPro"/>
</dbReference>
<dbReference type="InterPro" id="IPR050104">
    <property type="entry name" value="FMN-dep_NADH:Q_OxRdtase_AzoR1"/>
</dbReference>
<dbReference type="InterPro" id="IPR029039">
    <property type="entry name" value="Flavoprotein-like_sf"/>
</dbReference>
<feature type="domain" description="Flavodoxin-like fold" evidence="7">
    <location>
        <begin position="10"/>
        <end position="203"/>
    </location>
</feature>
<dbReference type="HAMAP" id="MF_01216">
    <property type="entry name" value="Azoreductase_type1"/>
    <property type="match status" value="1"/>
</dbReference>
<dbReference type="PANTHER" id="PTHR43741">
    <property type="entry name" value="FMN-DEPENDENT NADH-AZOREDUCTASE 1"/>
    <property type="match status" value="1"/>
</dbReference>
<keyword evidence="1 6" id="KW-0285">Flavoprotein</keyword>
<dbReference type="SUPFAM" id="SSF52218">
    <property type="entry name" value="Flavoproteins"/>
    <property type="match status" value="1"/>
</dbReference>
<dbReference type="AlphaFoldDB" id="A0A848LS09"/>
<sequence length="206" mass="22391">MRLDLNETPKTILLITSSARGAASKSSLLARELTDRLQRRHPGARLIQRDLGIQPVRVLDMEALEALSTRPEQRTPEQRAIVAGHDALIAEIQAADLVVFGVPMYNFSVPAQLKAYFDAIARAGVTFRYTAKGPEGLLQGKKVYVVFARGGMYRGTPLDSQTPYLQTMLGFLGMTDVEFVFAEGLDMGPEAQQAGLAAGRMAIAAL</sequence>
<comment type="catalytic activity">
    <reaction evidence="6">
        <text>2 a quinone + NADH + H(+) = 2 a 1,4-benzosemiquinone + NAD(+)</text>
        <dbReference type="Rhea" id="RHEA:65952"/>
        <dbReference type="ChEBI" id="CHEBI:15378"/>
        <dbReference type="ChEBI" id="CHEBI:57540"/>
        <dbReference type="ChEBI" id="CHEBI:57945"/>
        <dbReference type="ChEBI" id="CHEBI:132124"/>
        <dbReference type="ChEBI" id="CHEBI:134225"/>
    </reaction>
</comment>
<dbReference type="Pfam" id="PF02525">
    <property type="entry name" value="Flavodoxin_2"/>
    <property type="match status" value="1"/>
</dbReference>
<keyword evidence="3 6" id="KW-0560">Oxidoreductase</keyword>
<evidence type="ECO:0000313" key="8">
    <source>
        <dbReference type="EMBL" id="NMO20737.1"/>
    </source>
</evidence>
<comment type="cofactor">
    <cofactor evidence="6">
        <name>FMN</name>
        <dbReference type="ChEBI" id="CHEBI:58210"/>
    </cofactor>
    <text evidence="6">Binds 1 FMN per subunit.</text>
</comment>
<keyword evidence="2 6" id="KW-0288">FMN</keyword>
<dbReference type="InterPro" id="IPR003680">
    <property type="entry name" value="Flavodoxin_fold"/>
</dbReference>
<comment type="similarity">
    <text evidence="6">Belongs to the azoreductase type 1 family.</text>
</comment>
<evidence type="ECO:0000256" key="5">
    <source>
        <dbReference type="ARBA" id="ARBA00048542"/>
    </source>
</evidence>
<dbReference type="InterPro" id="IPR023048">
    <property type="entry name" value="NADH:quinone_OxRdtase_FMN_depd"/>
</dbReference>
<accession>A0A848LS09</accession>
<comment type="catalytic activity">
    <reaction evidence="5">
        <text>N,N-dimethyl-1,4-phenylenediamine + anthranilate + 2 NAD(+) = 2-(4-dimethylaminophenyl)diazenylbenzoate + 2 NADH + 2 H(+)</text>
        <dbReference type="Rhea" id="RHEA:55872"/>
        <dbReference type="ChEBI" id="CHEBI:15378"/>
        <dbReference type="ChEBI" id="CHEBI:15783"/>
        <dbReference type="ChEBI" id="CHEBI:16567"/>
        <dbReference type="ChEBI" id="CHEBI:57540"/>
        <dbReference type="ChEBI" id="CHEBI:57945"/>
        <dbReference type="ChEBI" id="CHEBI:71579"/>
        <dbReference type="EC" id="1.7.1.17"/>
    </reaction>
    <physiologicalReaction direction="right-to-left" evidence="5">
        <dbReference type="Rhea" id="RHEA:55874"/>
    </physiologicalReaction>
</comment>
<protein>
    <recommendedName>
        <fullName evidence="6">FMN dependent NADH:quinone oxidoreductase</fullName>
        <ecNumber evidence="6">1.6.5.-</ecNumber>
    </recommendedName>
    <alternativeName>
        <fullName evidence="6">Azo-dye reductase</fullName>
    </alternativeName>
    <alternativeName>
        <fullName evidence="6">FMN-dependent NADH-azo compound oxidoreductase</fullName>
    </alternativeName>
    <alternativeName>
        <fullName evidence="6">FMN-dependent NADH-azoreductase</fullName>
        <ecNumber evidence="6">1.7.1.17</ecNumber>
    </alternativeName>
</protein>
<evidence type="ECO:0000256" key="1">
    <source>
        <dbReference type="ARBA" id="ARBA00022630"/>
    </source>
</evidence>
<dbReference type="EMBL" id="JABBJJ010000266">
    <property type="protein sequence ID" value="NMO20737.1"/>
    <property type="molecule type" value="Genomic_DNA"/>
</dbReference>
<comment type="caution">
    <text evidence="8">The sequence shown here is derived from an EMBL/GenBank/DDBJ whole genome shotgun (WGS) entry which is preliminary data.</text>
</comment>
<reference evidence="8 9" key="1">
    <citation type="submission" date="2020-04" db="EMBL/GenBank/DDBJ databases">
        <title>Draft genome of Pyxidicoccus fallax type strain.</title>
        <authorList>
            <person name="Whitworth D.E."/>
        </authorList>
    </citation>
    <scope>NUCLEOTIDE SEQUENCE [LARGE SCALE GENOMIC DNA]</scope>
    <source>
        <strain evidence="8 9">DSM 14698</strain>
    </source>
</reference>
<feature type="binding site" evidence="6">
    <location>
        <begin position="104"/>
        <end position="107"/>
    </location>
    <ligand>
        <name>FMN</name>
        <dbReference type="ChEBI" id="CHEBI:58210"/>
    </ligand>
</feature>
<organism evidence="8 9">
    <name type="scientific">Pyxidicoccus fallax</name>
    <dbReference type="NCBI Taxonomy" id="394095"/>
    <lineage>
        <taxon>Bacteria</taxon>
        <taxon>Pseudomonadati</taxon>
        <taxon>Myxococcota</taxon>
        <taxon>Myxococcia</taxon>
        <taxon>Myxococcales</taxon>
        <taxon>Cystobacterineae</taxon>
        <taxon>Myxococcaceae</taxon>
        <taxon>Pyxidicoccus</taxon>
    </lineage>
</organism>
<evidence type="ECO:0000256" key="4">
    <source>
        <dbReference type="ARBA" id="ARBA00023027"/>
    </source>
</evidence>
<feature type="binding site" evidence="6">
    <location>
        <position position="18"/>
    </location>
    <ligand>
        <name>FMN</name>
        <dbReference type="ChEBI" id="CHEBI:58210"/>
    </ligand>
</feature>
<comment type="function">
    <text evidence="6">Also exhibits azoreductase activity. Catalyzes the reductive cleavage of the azo bond in aromatic azo compounds to the corresponding amines.</text>
</comment>
<evidence type="ECO:0000256" key="2">
    <source>
        <dbReference type="ARBA" id="ARBA00022643"/>
    </source>
</evidence>